<gene>
    <name evidence="2" type="ORF">XENOCAPTIV_002650</name>
</gene>
<dbReference type="EMBL" id="JAHRIN010060085">
    <property type="protein sequence ID" value="MEQ2212638.1"/>
    <property type="molecule type" value="Genomic_DNA"/>
</dbReference>
<dbReference type="Proteomes" id="UP001434883">
    <property type="component" value="Unassembled WGS sequence"/>
</dbReference>
<name>A0ABV0RYL0_9TELE</name>
<dbReference type="PANTHER" id="PTHR16166:SF141">
    <property type="entry name" value="INTERMEMBRANE LIPID TRANSFER PROTEIN VPS13D"/>
    <property type="match status" value="1"/>
</dbReference>
<dbReference type="PANTHER" id="PTHR16166">
    <property type="entry name" value="VACUOLAR PROTEIN SORTING-ASSOCIATED PROTEIN VPS13"/>
    <property type="match status" value="1"/>
</dbReference>
<dbReference type="Pfam" id="PF25036">
    <property type="entry name" value="VPS13_VAB"/>
    <property type="match status" value="2"/>
</dbReference>
<feature type="non-terminal residue" evidence="2">
    <location>
        <position position="502"/>
    </location>
</feature>
<sequence>DFLRLQPENPPVSAECQQHCPGSTSANLSATGAIMPKTVKSGVVTKRSTVLVSQDRCLEVKINVTEFVVVEDLSCLDTNAVILKGTTVLTYKPRLVDRPFSGSLAGIEVMLLSNDFQTSHTAATLGLVTKFDNRNVTALMIYPCRCSHVGWAASRRRRCPSSTLSTCRWSCVAAPRLNVLQRIGSTQEGNASFTLSGDYYNREFSDSTNLSASIQIIMKMHPVGVSFRVSLCVSGWEPFIEPWPCFLSWQQQAAGRLHPPRLKIGIRAKQRLDVNITSVLLGEFCVIIKKENFPEQQPAKQQVSGSTQQIYRQPGHTMYLLPTMMLSNLLPCDLNFYIKGTSIKGVMLESFPMCKELLIPPGTQNYVVRMRLYDSNNRLLCLTIRIILRAQGALKILVSSPYWLINKTGLPLIFRQDNSKTDAAGQFEEHELARSLSPLLFCYTDKEQPAMCTMRIGKGIHSDGVPGWCQGFSLDGGSGVRALKVIQHGNKPGLIYNIGKML</sequence>
<accession>A0ABV0RYL0</accession>
<proteinExistence type="predicted"/>
<feature type="non-terminal residue" evidence="2">
    <location>
        <position position="1"/>
    </location>
</feature>
<comment type="caution">
    <text evidence="2">The sequence shown here is derived from an EMBL/GenBank/DDBJ whole genome shotgun (WGS) entry which is preliminary data.</text>
</comment>
<dbReference type="InterPro" id="IPR009543">
    <property type="entry name" value="VPS13_VAB"/>
</dbReference>
<feature type="domain" description="Vacuolar protein sorting-associated protein 13 VPS13 adaptor binding" evidence="1">
    <location>
        <begin position="291"/>
        <end position="339"/>
    </location>
</feature>
<evidence type="ECO:0000313" key="2">
    <source>
        <dbReference type="EMBL" id="MEQ2212638.1"/>
    </source>
</evidence>
<dbReference type="InterPro" id="IPR026847">
    <property type="entry name" value="VPS13"/>
</dbReference>
<organism evidence="2 3">
    <name type="scientific">Xenoophorus captivus</name>
    <dbReference type="NCBI Taxonomy" id="1517983"/>
    <lineage>
        <taxon>Eukaryota</taxon>
        <taxon>Metazoa</taxon>
        <taxon>Chordata</taxon>
        <taxon>Craniata</taxon>
        <taxon>Vertebrata</taxon>
        <taxon>Euteleostomi</taxon>
        <taxon>Actinopterygii</taxon>
        <taxon>Neopterygii</taxon>
        <taxon>Teleostei</taxon>
        <taxon>Neoteleostei</taxon>
        <taxon>Acanthomorphata</taxon>
        <taxon>Ovalentaria</taxon>
        <taxon>Atherinomorphae</taxon>
        <taxon>Cyprinodontiformes</taxon>
        <taxon>Goodeidae</taxon>
        <taxon>Xenoophorus</taxon>
    </lineage>
</organism>
<reference evidence="2 3" key="1">
    <citation type="submission" date="2021-06" db="EMBL/GenBank/DDBJ databases">
        <authorList>
            <person name="Palmer J.M."/>
        </authorList>
    </citation>
    <scope>NUCLEOTIDE SEQUENCE [LARGE SCALE GENOMIC DNA]</scope>
    <source>
        <strain evidence="2 3">XC_2019</strain>
        <tissue evidence="2">Muscle</tissue>
    </source>
</reference>
<feature type="domain" description="Vacuolar protein sorting-associated protein 13 VPS13 adaptor binding" evidence="1">
    <location>
        <begin position="349"/>
        <end position="491"/>
    </location>
</feature>
<protein>
    <recommendedName>
        <fullName evidence="1">Vacuolar protein sorting-associated protein 13 VPS13 adaptor binding domain-containing protein</fullName>
    </recommendedName>
</protein>
<evidence type="ECO:0000313" key="3">
    <source>
        <dbReference type="Proteomes" id="UP001434883"/>
    </source>
</evidence>
<evidence type="ECO:0000259" key="1">
    <source>
        <dbReference type="Pfam" id="PF25036"/>
    </source>
</evidence>
<keyword evidence="3" id="KW-1185">Reference proteome</keyword>